<evidence type="ECO:0000313" key="2">
    <source>
        <dbReference type="EMBL" id="PIC19628.1"/>
    </source>
</evidence>
<accession>A0A2G5SXB4</accession>
<dbReference type="EMBL" id="PDUG01000006">
    <property type="protein sequence ID" value="PIC19628.1"/>
    <property type="molecule type" value="Genomic_DNA"/>
</dbReference>
<proteinExistence type="predicted"/>
<comment type="caution">
    <text evidence="2">The sequence shown here is derived from an EMBL/GenBank/DDBJ whole genome shotgun (WGS) entry which is preliminary data.</text>
</comment>
<evidence type="ECO:0000313" key="3">
    <source>
        <dbReference type="Proteomes" id="UP000230233"/>
    </source>
</evidence>
<evidence type="ECO:0000256" key="1">
    <source>
        <dbReference type="SAM" id="MobiDB-lite"/>
    </source>
</evidence>
<name>A0A2G5SXB4_9PELO</name>
<reference evidence="3" key="1">
    <citation type="submission" date="2017-10" db="EMBL/GenBank/DDBJ databases">
        <title>Rapid genome shrinkage in a self-fertile nematode reveals novel sperm competition proteins.</title>
        <authorList>
            <person name="Yin D."/>
            <person name="Schwarz E.M."/>
            <person name="Thomas C.G."/>
            <person name="Felde R.L."/>
            <person name="Korf I.F."/>
            <person name="Cutter A.D."/>
            <person name="Schartner C.M."/>
            <person name="Ralston E.J."/>
            <person name="Meyer B.J."/>
            <person name="Haag E.S."/>
        </authorList>
    </citation>
    <scope>NUCLEOTIDE SEQUENCE [LARGE SCALE GENOMIC DNA]</scope>
    <source>
        <strain evidence="3">JU1422</strain>
    </source>
</reference>
<feature type="compositionally biased region" description="Polar residues" evidence="1">
    <location>
        <begin position="68"/>
        <end position="87"/>
    </location>
</feature>
<sequence length="87" mass="9935">MSNDCKLIKDIRDKISKLVAVVKEHRAETKQVNEPPKPEEIEMEVFYRRPPTKRDGVLFVVAQEHQPNRSTSSIQSVSKTGERSISS</sequence>
<dbReference type="AlphaFoldDB" id="A0A2G5SXB4"/>
<gene>
    <name evidence="2" type="primary">Cni-B0563.8</name>
    <name evidence="2" type="synonym">Cnig_chr_X.g25108</name>
    <name evidence="2" type="ORF">B9Z55_025108</name>
</gene>
<protein>
    <submittedName>
        <fullName evidence="2">Uncharacterized protein</fullName>
    </submittedName>
</protein>
<dbReference type="OrthoDB" id="5856547at2759"/>
<organism evidence="2 3">
    <name type="scientific">Caenorhabditis nigoni</name>
    <dbReference type="NCBI Taxonomy" id="1611254"/>
    <lineage>
        <taxon>Eukaryota</taxon>
        <taxon>Metazoa</taxon>
        <taxon>Ecdysozoa</taxon>
        <taxon>Nematoda</taxon>
        <taxon>Chromadorea</taxon>
        <taxon>Rhabditida</taxon>
        <taxon>Rhabditina</taxon>
        <taxon>Rhabditomorpha</taxon>
        <taxon>Rhabditoidea</taxon>
        <taxon>Rhabditidae</taxon>
        <taxon>Peloderinae</taxon>
        <taxon>Caenorhabditis</taxon>
    </lineage>
</organism>
<feature type="region of interest" description="Disordered" evidence="1">
    <location>
        <begin position="63"/>
        <end position="87"/>
    </location>
</feature>
<dbReference type="Proteomes" id="UP000230233">
    <property type="component" value="Chromosome X"/>
</dbReference>
<keyword evidence="3" id="KW-1185">Reference proteome</keyword>